<keyword evidence="3" id="KW-1185">Reference proteome</keyword>
<sequence>MVLISLLFAICLWNGVRSTPSVLISSPFDNFRIECPHYSGAQRLSIRMIESQGMIRQDSVFALSCNHIDELYPWQTLLQETQLNFTCAAREYVAGIARLSDTRIQVECCRMRTRSESQCIEQRFAKPVGTDVRFCDLGQRPIEAIRADFPSTTPVPLTRLPLKQIITSTVRLHYQRRHLMSLQKNPEPREPKKIIKISRIPSLMQPEKETISVPAVTEANSIKPAIKEPTSIAATSPTTTAQTALIQPETLREQVAVMIKQDQLKEVIVNKQLGPEKTELRHHSPSSIEVLAADKAHEKSFPSEKDYENVDEARVELMESLAGMMQARKDAKKIITRVKAAGLPQNKQTSVTSEEFAERMLKEIEGNGDPNKAGELLKQSMEVLADLGRVGEQNDPEEEMHNKRGSPGHEKGDWLVTHRHCGKLNGQGLA</sequence>
<accession>A0A915D8Q2</accession>
<name>A0A915D8Q2_9BILA</name>
<dbReference type="Proteomes" id="UP000887574">
    <property type="component" value="Unplaced"/>
</dbReference>
<reference evidence="4" key="1">
    <citation type="submission" date="2022-11" db="UniProtKB">
        <authorList>
            <consortium name="WormBaseParasite"/>
        </authorList>
    </citation>
    <scope>IDENTIFICATION</scope>
</reference>
<dbReference type="WBParaSite" id="jg1729">
    <property type="protein sequence ID" value="jg1729"/>
    <property type="gene ID" value="jg1729"/>
</dbReference>
<evidence type="ECO:0000256" key="2">
    <source>
        <dbReference type="SAM" id="SignalP"/>
    </source>
</evidence>
<evidence type="ECO:0000313" key="4">
    <source>
        <dbReference type="WBParaSite" id="jg1729"/>
    </source>
</evidence>
<keyword evidence="2" id="KW-0732">Signal</keyword>
<feature type="chain" id="PRO_5037892536" evidence="2">
    <location>
        <begin position="19"/>
        <end position="430"/>
    </location>
</feature>
<organism evidence="3 4">
    <name type="scientific">Ditylenchus dipsaci</name>
    <dbReference type="NCBI Taxonomy" id="166011"/>
    <lineage>
        <taxon>Eukaryota</taxon>
        <taxon>Metazoa</taxon>
        <taxon>Ecdysozoa</taxon>
        <taxon>Nematoda</taxon>
        <taxon>Chromadorea</taxon>
        <taxon>Rhabditida</taxon>
        <taxon>Tylenchina</taxon>
        <taxon>Tylenchomorpha</taxon>
        <taxon>Sphaerularioidea</taxon>
        <taxon>Anguinidae</taxon>
        <taxon>Anguininae</taxon>
        <taxon>Ditylenchus</taxon>
    </lineage>
</organism>
<proteinExistence type="predicted"/>
<feature type="region of interest" description="Disordered" evidence="1">
    <location>
        <begin position="389"/>
        <end position="414"/>
    </location>
</feature>
<dbReference type="AlphaFoldDB" id="A0A915D8Q2"/>
<evidence type="ECO:0000256" key="1">
    <source>
        <dbReference type="SAM" id="MobiDB-lite"/>
    </source>
</evidence>
<protein>
    <submittedName>
        <fullName evidence="4">Uncharacterized protein</fullName>
    </submittedName>
</protein>
<evidence type="ECO:0000313" key="3">
    <source>
        <dbReference type="Proteomes" id="UP000887574"/>
    </source>
</evidence>
<feature type="signal peptide" evidence="2">
    <location>
        <begin position="1"/>
        <end position="18"/>
    </location>
</feature>
<feature type="compositionally biased region" description="Basic and acidic residues" evidence="1">
    <location>
        <begin position="399"/>
        <end position="413"/>
    </location>
</feature>